<feature type="region of interest" description="Disordered" evidence="1">
    <location>
        <begin position="748"/>
        <end position="788"/>
    </location>
</feature>
<dbReference type="Proteomes" id="UP001345827">
    <property type="component" value="Unassembled WGS sequence"/>
</dbReference>
<reference evidence="2 3" key="1">
    <citation type="submission" date="2023-06" db="EMBL/GenBank/DDBJ databases">
        <title>Black Yeasts Isolated from many extreme environments.</title>
        <authorList>
            <person name="Coleine C."/>
            <person name="Stajich J.E."/>
            <person name="Selbmann L."/>
        </authorList>
    </citation>
    <scope>NUCLEOTIDE SEQUENCE [LARGE SCALE GENOMIC DNA]</scope>
    <source>
        <strain evidence="2 3">CCFEE 5887</strain>
    </source>
</reference>
<name>A0AAV9PZW2_9PEZI</name>
<organism evidence="2 3">
    <name type="scientific">Vermiconidia calcicola</name>
    <dbReference type="NCBI Taxonomy" id="1690605"/>
    <lineage>
        <taxon>Eukaryota</taxon>
        <taxon>Fungi</taxon>
        <taxon>Dikarya</taxon>
        <taxon>Ascomycota</taxon>
        <taxon>Pezizomycotina</taxon>
        <taxon>Dothideomycetes</taxon>
        <taxon>Dothideomycetidae</taxon>
        <taxon>Mycosphaerellales</taxon>
        <taxon>Extremaceae</taxon>
        <taxon>Vermiconidia</taxon>
    </lineage>
</organism>
<feature type="region of interest" description="Disordered" evidence="1">
    <location>
        <begin position="87"/>
        <end position="117"/>
    </location>
</feature>
<accession>A0AAV9PZW2</accession>
<keyword evidence="3" id="KW-1185">Reference proteome</keyword>
<evidence type="ECO:0000256" key="1">
    <source>
        <dbReference type="SAM" id="MobiDB-lite"/>
    </source>
</evidence>
<evidence type="ECO:0000313" key="3">
    <source>
        <dbReference type="Proteomes" id="UP001345827"/>
    </source>
</evidence>
<protein>
    <recommendedName>
        <fullName evidence="4">Peptidase A2 domain-containing protein</fullName>
    </recommendedName>
</protein>
<evidence type="ECO:0000313" key="2">
    <source>
        <dbReference type="EMBL" id="KAK5530149.1"/>
    </source>
</evidence>
<dbReference type="Gene3D" id="2.40.70.10">
    <property type="entry name" value="Acid Proteases"/>
    <property type="match status" value="1"/>
</dbReference>
<dbReference type="AlphaFoldDB" id="A0AAV9PZW2"/>
<dbReference type="CDD" id="cd00303">
    <property type="entry name" value="retropepsin_like"/>
    <property type="match status" value="1"/>
</dbReference>
<feature type="region of interest" description="Disordered" evidence="1">
    <location>
        <begin position="317"/>
        <end position="336"/>
    </location>
</feature>
<feature type="compositionally biased region" description="Acidic residues" evidence="1">
    <location>
        <begin position="324"/>
        <end position="336"/>
    </location>
</feature>
<sequence>MEEEIEPTMPDEIPAEHVSADVSVLYLSSMSSRHTQFAASSETTDRDDCSFATAKTRVTTGKVHVAPSLPPPLNDQATSSLQQIQQPCAGSVSHVSQSRSGEVNGQPADSSPIPQGSAVTTELSTLRNCIVDIRRQIGPEKMEFWKDNIEHQLWALLRNLKLPGCSVELVFAARRRKFLPRPYSFKESILVNVTDVYNRKRVEKRIKKLGWPEEHLREGGFHDIFVEVDPVCLTWVHSSHEGGIVSITDLRIGIPPASATWCGQSVMEATNTLGPRKLATIGGMITLDEEFYLLMAGHSFFPTGRTFNEPLSTSDFDVCKEPSEASESEEEEDDTDVEFFPEDVAAENDCPDGNGTMLCFNLRIRGGCHLIHILARSLIARDRTSRLNVSRLRLALIKLPSDAYIRPNKYRDPHTLQQNKISGSSAISLSPLGNANIIIRTDVAIKGYLNPNPARFAVGSHIFPVQTVSVTQPLSTSGSWVVQGGLICGHIIGARQQGNIGLMIPISAILNDIVSRTGAIDVCIPSPRDLYRRGLGSFDDDGTTPSTGLEVDARCGEGQWAAANGSAFSSSHRHPYEDCDSTAPPIPPPSVCERTGEVPIRDTDLNAEETDVIPADVETSHPAVCGWLTAISSSLADFATLWRFFHWQRITHAISDIVATLQPCTKPQVSQLDLEATPWEIEPPPSSSIGLPRSPLQTTHARLDVYQPPAAIVGEENPPRISTALKEALGPIMRSTTEDRSLTYASDAEISHAEPRRTSTHSSPSKAGSASVDMGSKRPGPTSAGLLEYDDEGDVFVDSEDEDDRHCWTVAMQIHVPNGPDGLKTKQCLAIIDSGSSCCIASRQVIKRMGVEGNIWSETHIIKTVQKEVLTTTGVIALRFNLRGKPKPVYWTKFLVLDEGEPGFNFILGRNWISKCPKGITRNFGEVPDIWSSA</sequence>
<gene>
    <name evidence="2" type="ORF">LTR25_009395</name>
</gene>
<evidence type="ECO:0008006" key="4">
    <source>
        <dbReference type="Google" id="ProtNLM"/>
    </source>
</evidence>
<dbReference type="InterPro" id="IPR021109">
    <property type="entry name" value="Peptidase_aspartic_dom_sf"/>
</dbReference>
<dbReference type="EMBL" id="JAXLQG010000020">
    <property type="protein sequence ID" value="KAK5530149.1"/>
    <property type="molecule type" value="Genomic_DNA"/>
</dbReference>
<comment type="caution">
    <text evidence="2">The sequence shown here is derived from an EMBL/GenBank/DDBJ whole genome shotgun (WGS) entry which is preliminary data.</text>
</comment>
<proteinExistence type="predicted"/>